<gene>
    <name evidence="1" type="ORF">YEW_LK48580</name>
</gene>
<organism evidence="1">
    <name type="scientific">Yersinia enterocolitica W22703</name>
    <dbReference type="NCBI Taxonomy" id="913028"/>
    <lineage>
        <taxon>Bacteria</taxon>
        <taxon>Pseudomonadati</taxon>
        <taxon>Pseudomonadota</taxon>
        <taxon>Gammaproteobacteria</taxon>
        <taxon>Enterobacterales</taxon>
        <taxon>Yersiniaceae</taxon>
        <taxon>Yersinia</taxon>
    </lineage>
</organism>
<dbReference type="EMBL" id="FR718551">
    <property type="protein sequence ID" value="CBX70862.1"/>
    <property type="molecule type" value="Genomic_DNA"/>
</dbReference>
<protein>
    <submittedName>
        <fullName evidence="1">Uncharacterized protein</fullName>
    </submittedName>
</protein>
<reference evidence="1" key="1">
    <citation type="journal article" date="2011" name="BMC Genomics">
        <title>Shotgun sequencing of Yersinia enterocolitica strain W22703 (biotype 2, serotype O:9): genomic evidence for oscillation between invertebrates and mammals.</title>
        <authorList>
            <person name="Fuchs T.M."/>
            <person name="Brandt K."/>
            <person name="Starke M."/>
            <person name="Rattei T."/>
        </authorList>
    </citation>
    <scope>NUCLEOTIDE SEQUENCE</scope>
</reference>
<name>F4MYF4_YEREN</name>
<dbReference type="AlphaFoldDB" id="F4MYF4"/>
<evidence type="ECO:0000313" key="1">
    <source>
        <dbReference type="EMBL" id="CBX70862.1"/>
    </source>
</evidence>
<accession>F4MYF4</accession>
<sequence length="39" mass="4559">MGRLIVSGFTAVISESGNSKMFGEMEFWFAMIKLWQSWR</sequence>
<proteinExistence type="predicted"/>